<dbReference type="EMBL" id="CM056814">
    <property type="protein sequence ID" value="KAJ8627749.1"/>
    <property type="molecule type" value="Genomic_DNA"/>
</dbReference>
<dbReference type="Proteomes" id="UP001234297">
    <property type="component" value="Chromosome 6"/>
</dbReference>
<protein>
    <submittedName>
        <fullName evidence="1">Uncharacterized protein</fullName>
    </submittedName>
</protein>
<organism evidence="1 2">
    <name type="scientific">Persea americana</name>
    <name type="common">Avocado</name>
    <dbReference type="NCBI Taxonomy" id="3435"/>
    <lineage>
        <taxon>Eukaryota</taxon>
        <taxon>Viridiplantae</taxon>
        <taxon>Streptophyta</taxon>
        <taxon>Embryophyta</taxon>
        <taxon>Tracheophyta</taxon>
        <taxon>Spermatophyta</taxon>
        <taxon>Magnoliopsida</taxon>
        <taxon>Magnoliidae</taxon>
        <taxon>Laurales</taxon>
        <taxon>Lauraceae</taxon>
        <taxon>Persea</taxon>
    </lineage>
</organism>
<name>A0ACC2L3X8_PERAE</name>
<sequence>MQFSFFFFQVQQNTIQSNKRVIWWRHEFSKKPLLRVTTGVFHGRYNVKLKGCCKDLVRDLKLIWYSSEINGKRLGCIDYRTGIIVSDIRPEASFGKNRPEASFGKKILFLSKVA</sequence>
<evidence type="ECO:0000313" key="2">
    <source>
        <dbReference type="Proteomes" id="UP001234297"/>
    </source>
</evidence>
<reference evidence="1 2" key="1">
    <citation type="journal article" date="2022" name="Hortic Res">
        <title>A haplotype resolved chromosomal level avocado genome allows analysis of novel avocado genes.</title>
        <authorList>
            <person name="Nath O."/>
            <person name="Fletcher S.J."/>
            <person name="Hayward A."/>
            <person name="Shaw L.M."/>
            <person name="Masouleh A.K."/>
            <person name="Furtado A."/>
            <person name="Henry R.J."/>
            <person name="Mitter N."/>
        </authorList>
    </citation>
    <scope>NUCLEOTIDE SEQUENCE [LARGE SCALE GENOMIC DNA]</scope>
    <source>
        <strain evidence="2">cv. Hass</strain>
    </source>
</reference>
<keyword evidence="2" id="KW-1185">Reference proteome</keyword>
<proteinExistence type="predicted"/>
<gene>
    <name evidence="1" type="ORF">MRB53_021056</name>
</gene>
<comment type="caution">
    <text evidence="1">The sequence shown here is derived from an EMBL/GenBank/DDBJ whole genome shotgun (WGS) entry which is preliminary data.</text>
</comment>
<accession>A0ACC2L3X8</accession>
<evidence type="ECO:0000313" key="1">
    <source>
        <dbReference type="EMBL" id="KAJ8627749.1"/>
    </source>
</evidence>